<gene>
    <name evidence="2" type="ORF">MNBD_ALPHA08-1099</name>
</gene>
<dbReference type="PANTHER" id="PTHR43591">
    <property type="entry name" value="METHYLTRANSFERASE"/>
    <property type="match status" value="1"/>
</dbReference>
<dbReference type="Gene3D" id="3.40.50.150">
    <property type="entry name" value="Vaccinia Virus protein VP39"/>
    <property type="match status" value="1"/>
</dbReference>
<dbReference type="InterPro" id="IPR041698">
    <property type="entry name" value="Methyltransf_25"/>
</dbReference>
<name>A0A3B0S5Q1_9ZZZZ</name>
<sequence length="207" mass="22670">MADKRFLDKAYGIKSDDQALEMYQAWAETYDIEVLDENDYRQPERCALALKKHLPDGDVAILDVGCGTGLSGLGLKAHGYQLVDGCDFSPAMLDKASQTGAYRQLFEANLNQPPLDVPDGAYQAATAVGIFSFGHVDADAMDEILRVVQPGGFVVIGLNQHFYEEGSLVEKIRQLEISDKIRLLSQEHGAHVPGTGLTGWVMVLEKL</sequence>
<dbReference type="InterPro" id="IPR029063">
    <property type="entry name" value="SAM-dependent_MTases_sf"/>
</dbReference>
<dbReference type="SUPFAM" id="SSF53335">
    <property type="entry name" value="S-adenosyl-L-methionine-dependent methyltransferases"/>
    <property type="match status" value="1"/>
</dbReference>
<reference evidence="2" key="1">
    <citation type="submission" date="2018-06" db="EMBL/GenBank/DDBJ databases">
        <authorList>
            <person name="Zhirakovskaya E."/>
        </authorList>
    </citation>
    <scope>NUCLEOTIDE SEQUENCE</scope>
</reference>
<dbReference type="Pfam" id="PF13649">
    <property type="entry name" value="Methyltransf_25"/>
    <property type="match status" value="1"/>
</dbReference>
<dbReference type="AlphaFoldDB" id="A0A3B0S5Q1"/>
<dbReference type="PANTHER" id="PTHR43591:SF110">
    <property type="entry name" value="RHODANESE DOMAIN-CONTAINING PROTEIN"/>
    <property type="match status" value="1"/>
</dbReference>
<proteinExistence type="predicted"/>
<evidence type="ECO:0000313" key="2">
    <source>
        <dbReference type="EMBL" id="VAV99212.1"/>
    </source>
</evidence>
<organism evidence="2">
    <name type="scientific">hydrothermal vent metagenome</name>
    <dbReference type="NCBI Taxonomy" id="652676"/>
    <lineage>
        <taxon>unclassified sequences</taxon>
        <taxon>metagenomes</taxon>
        <taxon>ecological metagenomes</taxon>
    </lineage>
</organism>
<evidence type="ECO:0000259" key="1">
    <source>
        <dbReference type="Pfam" id="PF13649"/>
    </source>
</evidence>
<dbReference type="EMBL" id="UOEC01000160">
    <property type="protein sequence ID" value="VAV99212.1"/>
    <property type="molecule type" value="Genomic_DNA"/>
</dbReference>
<accession>A0A3B0S5Q1</accession>
<dbReference type="CDD" id="cd02440">
    <property type="entry name" value="AdoMet_MTases"/>
    <property type="match status" value="1"/>
</dbReference>
<feature type="domain" description="Methyltransferase" evidence="1">
    <location>
        <begin position="61"/>
        <end position="152"/>
    </location>
</feature>
<protein>
    <recommendedName>
        <fullName evidence="1">Methyltransferase domain-containing protein</fullName>
    </recommendedName>
</protein>